<dbReference type="RefSeq" id="WP_093365748.1">
    <property type="nucleotide sequence ID" value="NZ_FOZZ01000006.1"/>
</dbReference>
<dbReference type="STRING" id="683125.SAMN05660206_106213"/>
<dbReference type="Proteomes" id="UP000198785">
    <property type="component" value="Unassembled WGS sequence"/>
</dbReference>
<dbReference type="InterPro" id="IPR003439">
    <property type="entry name" value="ABC_transporter-like_ATP-bd"/>
</dbReference>
<dbReference type="SMART" id="SM00382">
    <property type="entry name" value="AAA"/>
    <property type="match status" value="1"/>
</dbReference>
<dbReference type="Gene3D" id="3.40.50.300">
    <property type="entry name" value="P-loop containing nucleotide triphosphate hydrolases"/>
    <property type="match status" value="1"/>
</dbReference>
<accession>A0A1I6TL09</accession>
<organism evidence="6 7">
    <name type="scientific">Sphingobacterium wenxiniae</name>
    <dbReference type="NCBI Taxonomy" id="683125"/>
    <lineage>
        <taxon>Bacteria</taxon>
        <taxon>Pseudomonadati</taxon>
        <taxon>Bacteroidota</taxon>
        <taxon>Sphingobacteriia</taxon>
        <taxon>Sphingobacteriales</taxon>
        <taxon>Sphingobacteriaceae</taxon>
        <taxon>Sphingobacterium</taxon>
    </lineage>
</organism>
<dbReference type="OrthoDB" id="9785229at2"/>
<dbReference type="InterPro" id="IPR003593">
    <property type="entry name" value="AAA+_ATPase"/>
</dbReference>
<dbReference type="PANTHER" id="PTHR43335:SF4">
    <property type="entry name" value="ABC TRANSPORTER, ATP-BINDING PROTEIN"/>
    <property type="match status" value="1"/>
</dbReference>
<dbReference type="AlphaFoldDB" id="A0A1I6TL09"/>
<reference evidence="6 7" key="1">
    <citation type="submission" date="2016-10" db="EMBL/GenBank/DDBJ databases">
        <authorList>
            <person name="de Groot N.N."/>
        </authorList>
    </citation>
    <scope>NUCLEOTIDE SEQUENCE [LARGE SCALE GENOMIC DNA]</scope>
    <source>
        <strain evidence="6 7">DSM 22789</strain>
    </source>
</reference>
<dbReference type="SUPFAM" id="SSF52540">
    <property type="entry name" value="P-loop containing nucleoside triphosphate hydrolases"/>
    <property type="match status" value="1"/>
</dbReference>
<gene>
    <name evidence="6" type="ORF">SAMN05660206_106213</name>
</gene>
<evidence type="ECO:0000259" key="5">
    <source>
        <dbReference type="PROSITE" id="PS50893"/>
    </source>
</evidence>
<evidence type="ECO:0000256" key="2">
    <source>
        <dbReference type="ARBA" id="ARBA00022448"/>
    </source>
</evidence>
<dbReference type="CDD" id="cd03230">
    <property type="entry name" value="ABC_DR_subfamily_A"/>
    <property type="match status" value="1"/>
</dbReference>
<dbReference type="EMBL" id="FOZZ01000006">
    <property type="protein sequence ID" value="SFS89932.1"/>
    <property type="molecule type" value="Genomic_DNA"/>
</dbReference>
<name>A0A1I6TL09_9SPHI</name>
<keyword evidence="7" id="KW-1185">Reference proteome</keyword>
<feature type="domain" description="ABC transporter" evidence="5">
    <location>
        <begin position="3"/>
        <end position="230"/>
    </location>
</feature>
<evidence type="ECO:0000313" key="7">
    <source>
        <dbReference type="Proteomes" id="UP000198785"/>
    </source>
</evidence>
<protein>
    <submittedName>
        <fullName evidence="6">ABC-2 type transport system ATP-binding protein</fullName>
    </submittedName>
</protein>
<proteinExistence type="inferred from homology"/>
<evidence type="ECO:0000313" key="6">
    <source>
        <dbReference type="EMBL" id="SFS89932.1"/>
    </source>
</evidence>
<keyword evidence="4 6" id="KW-0067">ATP-binding</keyword>
<keyword evidence="2" id="KW-0813">Transport</keyword>
<dbReference type="InterPro" id="IPR027417">
    <property type="entry name" value="P-loop_NTPase"/>
</dbReference>
<evidence type="ECO:0000256" key="4">
    <source>
        <dbReference type="ARBA" id="ARBA00022840"/>
    </source>
</evidence>
<dbReference type="PANTHER" id="PTHR43335">
    <property type="entry name" value="ABC TRANSPORTER, ATP-BINDING PROTEIN"/>
    <property type="match status" value="1"/>
</dbReference>
<dbReference type="GO" id="GO:0016887">
    <property type="term" value="F:ATP hydrolysis activity"/>
    <property type="evidence" value="ECO:0007669"/>
    <property type="project" value="InterPro"/>
</dbReference>
<dbReference type="GO" id="GO:0005524">
    <property type="term" value="F:ATP binding"/>
    <property type="evidence" value="ECO:0007669"/>
    <property type="project" value="UniProtKB-KW"/>
</dbReference>
<dbReference type="PROSITE" id="PS50893">
    <property type="entry name" value="ABC_TRANSPORTER_2"/>
    <property type="match status" value="1"/>
</dbReference>
<keyword evidence="3" id="KW-0547">Nucleotide-binding</keyword>
<evidence type="ECO:0000256" key="3">
    <source>
        <dbReference type="ARBA" id="ARBA00022741"/>
    </source>
</evidence>
<evidence type="ECO:0000256" key="1">
    <source>
        <dbReference type="ARBA" id="ARBA00005417"/>
    </source>
</evidence>
<dbReference type="Pfam" id="PF00005">
    <property type="entry name" value="ABC_tran"/>
    <property type="match status" value="1"/>
</dbReference>
<comment type="similarity">
    <text evidence="1">Belongs to the ABC transporter superfamily.</text>
</comment>
<sequence length="238" mass="26552">MSIKVDKLTKQYGTQKALHEVSFEIGDNRIVGFLGPNGAGKSTTMKILAGLLPPTSGQAFVQNLNVQQQSLAVKKLLGFLPENNPLYRDMYVREILLFEANTHKLKEKKGRVEEVIRQTGLQAEQHKKVSQLSKGYKQRVGLAMCIIHQPQVLILDEPTSGLDPNQILEIRALIKELGKERTVLVSTHIMQEVEAICDEVIILNKGVLQDHFTLQDMPVKYPGKSLEDIFVSLTNGAV</sequence>